<dbReference type="Pfam" id="PF09695">
    <property type="entry name" value="YtfJ_HI0045"/>
    <property type="match status" value="1"/>
</dbReference>
<dbReference type="InterPro" id="IPR006513">
    <property type="entry name" value="YtfJ_HI0045"/>
</dbReference>
<organism evidence="2 3">
    <name type="scientific">Erwinia aphidicola</name>
    <dbReference type="NCBI Taxonomy" id="68334"/>
    <lineage>
        <taxon>Bacteria</taxon>
        <taxon>Pseudomonadati</taxon>
        <taxon>Pseudomonadota</taxon>
        <taxon>Gammaproteobacteria</taxon>
        <taxon>Enterobacterales</taxon>
        <taxon>Erwiniaceae</taxon>
        <taxon>Erwinia</taxon>
    </lineage>
</organism>
<evidence type="ECO:0000313" key="3">
    <source>
        <dbReference type="Proteomes" id="UP001306592"/>
    </source>
</evidence>
<dbReference type="Proteomes" id="UP001306592">
    <property type="component" value="Unassembled WGS sequence"/>
</dbReference>
<dbReference type="RefSeq" id="WP_048918543.1">
    <property type="nucleotide sequence ID" value="NZ_JACXBP010000006.1"/>
</dbReference>
<name>A0ABU8DIV6_ERWAP</name>
<reference evidence="2 3" key="1">
    <citation type="submission" date="2024-02" db="EMBL/GenBank/DDBJ databases">
        <title>First report Erwinia aphidicola in onion in Chile.</title>
        <authorList>
            <person name="Valenzuela M."/>
            <person name="Pena M."/>
            <person name="Dutta B."/>
        </authorList>
    </citation>
    <scope>NUCLEOTIDE SEQUENCE [LARGE SCALE GENOMIC DNA]</scope>
    <source>
        <strain evidence="2 3">QCJ3A</strain>
    </source>
</reference>
<proteinExistence type="predicted"/>
<keyword evidence="1" id="KW-0732">Signal</keyword>
<feature type="chain" id="PRO_5046906426" evidence="1">
    <location>
        <begin position="21"/>
        <end position="197"/>
    </location>
</feature>
<comment type="caution">
    <text evidence="2">The sequence shown here is derived from an EMBL/GenBank/DDBJ whole genome shotgun (WGS) entry which is preliminary data.</text>
</comment>
<dbReference type="NCBIfam" id="TIGR01626">
    <property type="entry name" value="ytfJ_HI0045"/>
    <property type="match status" value="1"/>
</dbReference>
<keyword evidence="3" id="KW-1185">Reference proteome</keyword>
<evidence type="ECO:0000256" key="1">
    <source>
        <dbReference type="SAM" id="SignalP"/>
    </source>
</evidence>
<feature type="signal peptide" evidence="1">
    <location>
        <begin position="1"/>
        <end position="20"/>
    </location>
</feature>
<sequence length="197" mass="22045">MTLSRLLLTSLLLCPLMACAHNFIVGEQMAPLTISERGELVLDKDNIRYRPWSSPQLAGKVRVLQYIAGRTSAKDKNALLIKAIKRAQFPDKQFQPTTIVNTDDEIPGSGFFVGRKVEKNKRKYPWAQFIIDSQGLGRKTWHLKPASSTILLLDKDGHIQWAKDGALTEQEVCQLLHSVHDLLKPSRAQPAPLPATP</sequence>
<protein>
    <submittedName>
        <fullName evidence="2">YtfJ family protein</fullName>
    </submittedName>
</protein>
<gene>
    <name evidence="2" type="ORF">V8N49_17490</name>
</gene>
<accession>A0ABU8DIV6</accession>
<dbReference type="EMBL" id="JBANEI010000014">
    <property type="protein sequence ID" value="MEI2683445.1"/>
    <property type="molecule type" value="Genomic_DNA"/>
</dbReference>
<evidence type="ECO:0000313" key="2">
    <source>
        <dbReference type="EMBL" id="MEI2683445.1"/>
    </source>
</evidence>